<proteinExistence type="predicted"/>
<evidence type="ECO:0000313" key="1">
    <source>
        <dbReference type="EMBL" id="KAJ7077678.1"/>
    </source>
</evidence>
<evidence type="ECO:0000313" key="2">
    <source>
        <dbReference type="Proteomes" id="UP001222325"/>
    </source>
</evidence>
<sequence length="217" mass="23765">MRVYSLIGPSFPPSMARLFRRVCNTAARACIHVAETQHRRRPQNPLVFGQTAVFTAGVVLLLNVLGGDGHGRRAENDPADVQRCITILRAHKTRWASTGLPLHTLEQLMRIAPVPPLRATAFENSQGMLLVTEPLHNPSTTRAEPVDPSSTPFPDARALEFPITDDLSTPPAMNTATIWSPAPDSFGIPDWEHFLNSLIEETSRGGFQWTEGNAGGI</sequence>
<gene>
    <name evidence="1" type="ORF">B0H15DRAFT_1003446</name>
</gene>
<protein>
    <submittedName>
        <fullName evidence="1">Uncharacterized protein</fullName>
    </submittedName>
</protein>
<dbReference type="EMBL" id="JARJCN010000071">
    <property type="protein sequence ID" value="KAJ7077678.1"/>
    <property type="molecule type" value="Genomic_DNA"/>
</dbReference>
<dbReference type="CDD" id="cd12148">
    <property type="entry name" value="fungal_TF_MHR"/>
    <property type="match status" value="1"/>
</dbReference>
<accession>A0AAD6XGP3</accession>
<comment type="caution">
    <text evidence="1">The sequence shown here is derived from an EMBL/GenBank/DDBJ whole genome shotgun (WGS) entry which is preliminary data.</text>
</comment>
<dbReference type="AlphaFoldDB" id="A0AAD6XGP3"/>
<organism evidence="1 2">
    <name type="scientific">Mycena belliarum</name>
    <dbReference type="NCBI Taxonomy" id="1033014"/>
    <lineage>
        <taxon>Eukaryota</taxon>
        <taxon>Fungi</taxon>
        <taxon>Dikarya</taxon>
        <taxon>Basidiomycota</taxon>
        <taxon>Agaricomycotina</taxon>
        <taxon>Agaricomycetes</taxon>
        <taxon>Agaricomycetidae</taxon>
        <taxon>Agaricales</taxon>
        <taxon>Marasmiineae</taxon>
        <taxon>Mycenaceae</taxon>
        <taxon>Mycena</taxon>
    </lineage>
</organism>
<dbReference type="Proteomes" id="UP001222325">
    <property type="component" value="Unassembled WGS sequence"/>
</dbReference>
<name>A0AAD6XGP3_9AGAR</name>
<reference evidence="1" key="1">
    <citation type="submission" date="2023-03" db="EMBL/GenBank/DDBJ databases">
        <title>Massive genome expansion in bonnet fungi (Mycena s.s.) driven by repeated elements and novel gene families across ecological guilds.</title>
        <authorList>
            <consortium name="Lawrence Berkeley National Laboratory"/>
            <person name="Harder C.B."/>
            <person name="Miyauchi S."/>
            <person name="Viragh M."/>
            <person name="Kuo A."/>
            <person name="Thoen E."/>
            <person name="Andreopoulos B."/>
            <person name="Lu D."/>
            <person name="Skrede I."/>
            <person name="Drula E."/>
            <person name="Henrissat B."/>
            <person name="Morin E."/>
            <person name="Kohler A."/>
            <person name="Barry K."/>
            <person name="LaButti K."/>
            <person name="Morin E."/>
            <person name="Salamov A."/>
            <person name="Lipzen A."/>
            <person name="Mereny Z."/>
            <person name="Hegedus B."/>
            <person name="Baldrian P."/>
            <person name="Stursova M."/>
            <person name="Weitz H."/>
            <person name="Taylor A."/>
            <person name="Grigoriev I.V."/>
            <person name="Nagy L.G."/>
            <person name="Martin F."/>
            <person name="Kauserud H."/>
        </authorList>
    </citation>
    <scope>NUCLEOTIDE SEQUENCE</scope>
    <source>
        <strain evidence="1">CBHHK173m</strain>
    </source>
</reference>
<keyword evidence="2" id="KW-1185">Reference proteome</keyword>